<keyword evidence="9" id="KW-1185">Reference proteome</keyword>
<dbReference type="InterPro" id="IPR004358">
    <property type="entry name" value="Sig_transdc_His_kin-like_C"/>
</dbReference>
<comment type="caution">
    <text evidence="8">The sequence shown here is derived from an EMBL/GenBank/DDBJ whole genome shotgun (WGS) entry which is preliminary data.</text>
</comment>
<dbReference type="InterPro" id="IPR036890">
    <property type="entry name" value="HATPase_C_sf"/>
</dbReference>
<dbReference type="SMART" id="SM00387">
    <property type="entry name" value="HATPase_c"/>
    <property type="match status" value="1"/>
</dbReference>
<dbReference type="RefSeq" id="WP_189583570.1">
    <property type="nucleotide sequence ID" value="NZ_BMYV01000001.1"/>
</dbReference>
<dbReference type="InterPro" id="IPR005467">
    <property type="entry name" value="His_kinase_dom"/>
</dbReference>
<keyword evidence="5" id="KW-0418">Kinase</keyword>
<evidence type="ECO:0000256" key="1">
    <source>
        <dbReference type="ARBA" id="ARBA00000085"/>
    </source>
</evidence>
<protein>
    <recommendedName>
        <fullName evidence="2">histidine kinase</fullName>
        <ecNumber evidence="2">2.7.13.3</ecNumber>
    </recommendedName>
</protein>
<name>A0A918KJW2_9PROT</name>
<reference evidence="8 9" key="1">
    <citation type="journal article" date="2014" name="Int. J. Syst. Evol. Microbiol.">
        <title>Complete genome sequence of Corynebacterium casei LMG S-19264T (=DSM 44701T), isolated from a smear-ripened cheese.</title>
        <authorList>
            <consortium name="US DOE Joint Genome Institute (JGI-PGF)"/>
            <person name="Walter F."/>
            <person name="Albersmeier A."/>
            <person name="Kalinowski J."/>
            <person name="Ruckert C."/>
        </authorList>
    </citation>
    <scope>NUCLEOTIDE SEQUENCE [LARGE SCALE GENOMIC DNA]</scope>
    <source>
        <strain evidence="8 9">KCTC 23968</strain>
    </source>
</reference>
<dbReference type="Proteomes" id="UP000600865">
    <property type="component" value="Unassembled WGS sequence"/>
</dbReference>
<keyword evidence="6" id="KW-0902">Two-component regulatory system</keyword>
<dbReference type="GO" id="GO:0000155">
    <property type="term" value="F:phosphorelay sensor kinase activity"/>
    <property type="evidence" value="ECO:0007669"/>
    <property type="project" value="InterPro"/>
</dbReference>
<evidence type="ECO:0000259" key="7">
    <source>
        <dbReference type="PROSITE" id="PS50109"/>
    </source>
</evidence>
<dbReference type="InterPro" id="IPR050736">
    <property type="entry name" value="Sensor_HK_Regulatory"/>
</dbReference>
<dbReference type="Pfam" id="PF00512">
    <property type="entry name" value="HisKA"/>
    <property type="match status" value="1"/>
</dbReference>
<proteinExistence type="predicted"/>
<dbReference type="PANTHER" id="PTHR43711">
    <property type="entry name" value="TWO-COMPONENT HISTIDINE KINASE"/>
    <property type="match status" value="1"/>
</dbReference>
<dbReference type="CDD" id="cd00130">
    <property type="entry name" value="PAS"/>
    <property type="match status" value="1"/>
</dbReference>
<evidence type="ECO:0000256" key="6">
    <source>
        <dbReference type="ARBA" id="ARBA00023012"/>
    </source>
</evidence>
<sequence>MSARADLFDLFNEAPCGFISVCPKGLIVRINRTLAEWLGKTPEDLMDTPFRDLLSVGGRMAYETHIRPLLRMQGFVHEVSFDLLGAEETRVPFIANVSERRDADGGVLSYRFALFKSQDRRLYEKTLLEARKAAEAEVERERQTALLRDQFIAVLGHDLRNPLAAIVSGIRIMKRRSTLTERDIMMLDEMTKSAWRAEHLIKDVLDLARGTLGDGLVLQCELATNLPEVLGQVVEEIRLGAPGRTINADLNIDRHVFCDSERVGQLLSNLLANAITHGDPAREINVSATLDDDLFTLSVENFGDPIPDDLRENLFQPFFRGNVRERREGLGLGLFIVSEIGKAHGGQVAVDSTDQGTRFYLKMPRLAKETAAEA</sequence>
<keyword evidence="4" id="KW-0808">Transferase</keyword>
<dbReference type="CDD" id="cd00075">
    <property type="entry name" value="HATPase"/>
    <property type="match status" value="1"/>
</dbReference>
<dbReference type="Gene3D" id="3.30.450.20">
    <property type="entry name" value="PAS domain"/>
    <property type="match status" value="1"/>
</dbReference>
<dbReference type="InterPro" id="IPR036097">
    <property type="entry name" value="HisK_dim/P_sf"/>
</dbReference>
<gene>
    <name evidence="8" type="ORF">GCM10011309_15290</name>
</gene>
<evidence type="ECO:0000256" key="4">
    <source>
        <dbReference type="ARBA" id="ARBA00022679"/>
    </source>
</evidence>
<dbReference type="SUPFAM" id="SSF55874">
    <property type="entry name" value="ATPase domain of HSP90 chaperone/DNA topoisomerase II/histidine kinase"/>
    <property type="match status" value="1"/>
</dbReference>
<evidence type="ECO:0000256" key="2">
    <source>
        <dbReference type="ARBA" id="ARBA00012438"/>
    </source>
</evidence>
<dbReference type="EC" id="2.7.13.3" evidence="2"/>
<dbReference type="PRINTS" id="PR00344">
    <property type="entry name" value="BCTRLSENSOR"/>
</dbReference>
<dbReference type="Gene3D" id="1.10.287.130">
    <property type="match status" value="1"/>
</dbReference>
<dbReference type="SUPFAM" id="SSF55785">
    <property type="entry name" value="PYP-like sensor domain (PAS domain)"/>
    <property type="match status" value="1"/>
</dbReference>
<dbReference type="InterPro" id="IPR003661">
    <property type="entry name" value="HisK_dim/P_dom"/>
</dbReference>
<comment type="catalytic activity">
    <reaction evidence="1">
        <text>ATP + protein L-histidine = ADP + protein N-phospho-L-histidine.</text>
        <dbReference type="EC" id="2.7.13.3"/>
    </reaction>
</comment>
<dbReference type="Pfam" id="PF02518">
    <property type="entry name" value="HATPase_c"/>
    <property type="match status" value="1"/>
</dbReference>
<dbReference type="CDD" id="cd00082">
    <property type="entry name" value="HisKA"/>
    <property type="match status" value="1"/>
</dbReference>
<dbReference type="PANTHER" id="PTHR43711:SF1">
    <property type="entry name" value="HISTIDINE KINASE 1"/>
    <property type="match status" value="1"/>
</dbReference>
<dbReference type="InterPro" id="IPR003594">
    <property type="entry name" value="HATPase_dom"/>
</dbReference>
<keyword evidence="3" id="KW-0597">Phosphoprotein</keyword>
<dbReference type="InterPro" id="IPR035965">
    <property type="entry name" value="PAS-like_dom_sf"/>
</dbReference>
<dbReference type="AlphaFoldDB" id="A0A918KJW2"/>
<evidence type="ECO:0000256" key="5">
    <source>
        <dbReference type="ARBA" id="ARBA00022777"/>
    </source>
</evidence>
<dbReference type="Pfam" id="PF13426">
    <property type="entry name" value="PAS_9"/>
    <property type="match status" value="1"/>
</dbReference>
<evidence type="ECO:0000313" key="9">
    <source>
        <dbReference type="Proteomes" id="UP000600865"/>
    </source>
</evidence>
<dbReference type="SMART" id="SM00091">
    <property type="entry name" value="PAS"/>
    <property type="match status" value="1"/>
</dbReference>
<feature type="domain" description="Histidine kinase" evidence="7">
    <location>
        <begin position="154"/>
        <end position="367"/>
    </location>
</feature>
<dbReference type="InterPro" id="IPR000014">
    <property type="entry name" value="PAS"/>
</dbReference>
<organism evidence="8 9">
    <name type="scientific">Litorimonas cladophorae</name>
    <dbReference type="NCBI Taxonomy" id="1220491"/>
    <lineage>
        <taxon>Bacteria</taxon>
        <taxon>Pseudomonadati</taxon>
        <taxon>Pseudomonadota</taxon>
        <taxon>Alphaproteobacteria</taxon>
        <taxon>Maricaulales</taxon>
        <taxon>Robiginitomaculaceae</taxon>
    </lineage>
</organism>
<dbReference type="PROSITE" id="PS50109">
    <property type="entry name" value="HIS_KIN"/>
    <property type="match status" value="1"/>
</dbReference>
<dbReference type="Gene3D" id="3.30.565.10">
    <property type="entry name" value="Histidine kinase-like ATPase, C-terminal domain"/>
    <property type="match status" value="1"/>
</dbReference>
<evidence type="ECO:0000256" key="3">
    <source>
        <dbReference type="ARBA" id="ARBA00022553"/>
    </source>
</evidence>
<dbReference type="SUPFAM" id="SSF47384">
    <property type="entry name" value="Homodimeric domain of signal transducing histidine kinase"/>
    <property type="match status" value="1"/>
</dbReference>
<dbReference type="EMBL" id="BMYV01000001">
    <property type="protein sequence ID" value="GGX65946.1"/>
    <property type="molecule type" value="Genomic_DNA"/>
</dbReference>
<dbReference type="SMART" id="SM00388">
    <property type="entry name" value="HisKA"/>
    <property type="match status" value="1"/>
</dbReference>
<evidence type="ECO:0000313" key="8">
    <source>
        <dbReference type="EMBL" id="GGX65946.1"/>
    </source>
</evidence>
<accession>A0A918KJW2</accession>